<protein>
    <submittedName>
        <fullName evidence="1">Uncharacterized protein</fullName>
    </submittedName>
</protein>
<sequence>MCATSGTEHAWMGGGREGGDEGRVNGMWLLMRLTACQDLARKGETRRQARPPDHQFFARSARTLQRHAQCRNYYLPAVIRPAHFAALSIAPLDTYYYCACASASAAALLPAAASSAILSKLRRITTLT</sequence>
<organism evidence="1 2">
    <name type="scientific">Massarina eburnea CBS 473.64</name>
    <dbReference type="NCBI Taxonomy" id="1395130"/>
    <lineage>
        <taxon>Eukaryota</taxon>
        <taxon>Fungi</taxon>
        <taxon>Dikarya</taxon>
        <taxon>Ascomycota</taxon>
        <taxon>Pezizomycotina</taxon>
        <taxon>Dothideomycetes</taxon>
        <taxon>Pleosporomycetidae</taxon>
        <taxon>Pleosporales</taxon>
        <taxon>Massarineae</taxon>
        <taxon>Massarinaceae</taxon>
        <taxon>Massarina</taxon>
    </lineage>
</organism>
<evidence type="ECO:0000313" key="1">
    <source>
        <dbReference type="EMBL" id="KAF2644135.1"/>
    </source>
</evidence>
<dbReference type="Proteomes" id="UP000799753">
    <property type="component" value="Unassembled WGS sequence"/>
</dbReference>
<dbReference type="EMBL" id="MU006779">
    <property type="protein sequence ID" value="KAF2644135.1"/>
    <property type="molecule type" value="Genomic_DNA"/>
</dbReference>
<dbReference type="AlphaFoldDB" id="A0A6A6S8U7"/>
<name>A0A6A6S8U7_9PLEO</name>
<evidence type="ECO:0000313" key="2">
    <source>
        <dbReference type="Proteomes" id="UP000799753"/>
    </source>
</evidence>
<accession>A0A6A6S8U7</accession>
<keyword evidence="2" id="KW-1185">Reference proteome</keyword>
<reference evidence="1" key="1">
    <citation type="journal article" date="2020" name="Stud. Mycol.">
        <title>101 Dothideomycetes genomes: a test case for predicting lifestyles and emergence of pathogens.</title>
        <authorList>
            <person name="Haridas S."/>
            <person name="Albert R."/>
            <person name="Binder M."/>
            <person name="Bloem J."/>
            <person name="Labutti K."/>
            <person name="Salamov A."/>
            <person name="Andreopoulos B."/>
            <person name="Baker S."/>
            <person name="Barry K."/>
            <person name="Bills G."/>
            <person name="Bluhm B."/>
            <person name="Cannon C."/>
            <person name="Castanera R."/>
            <person name="Culley D."/>
            <person name="Daum C."/>
            <person name="Ezra D."/>
            <person name="Gonzalez J."/>
            <person name="Henrissat B."/>
            <person name="Kuo A."/>
            <person name="Liang C."/>
            <person name="Lipzen A."/>
            <person name="Lutzoni F."/>
            <person name="Magnuson J."/>
            <person name="Mondo S."/>
            <person name="Nolan M."/>
            <person name="Ohm R."/>
            <person name="Pangilinan J."/>
            <person name="Park H.-J."/>
            <person name="Ramirez L."/>
            <person name="Alfaro M."/>
            <person name="Sun H."/>
            <person name="Tritt A."/>
            <person name="Yoshinaga Y."/>
            <person name="Zwiers L.-H."/>
            <person name="Turgeon B."/>
            <person name="Goodwin S."/>
            <person name="Spatafora J."/>
            <person name="Crous P."/>
            <person name="Grigoriev I."/>
        </authorList>
    </citation>
    <scope>NUCLEOTIDE SEQUENCE</scope>
    <source>
        <strain evidence="1">CBS 473.64</strain>
    </source>
</reference>
<proteinExistence type="predicted"/>
<gene>
    <name evidence="1" type="ORF">P280DRAFT_225690</name>
</gene>